<dbReference type="PANTHER" id="PTHR11220:SF59">
    <property type="entry name" value="HEME-BINDING PROTEIN 2-LIKE"/>
    <property type="match status" value="1"/>
</dbReference>
<dbReference type="Pfam" id="PF04832">
    <property type="entry name" value="SOUL"/>
    <property type="match status" value="1"/>
</dbReference>
<evidence type="ECO:0000313" key="4">
    <source>
        <dbReference type="Proteomes" id="UP000663760"/>
    </source>
</evidence>
<feature type="chain" id="PRO_5029493879" evidence="2">
    <location>
        <begin position="29"/>
        <end position="215"/>
    </location>
</feature>
<dbReference type="OrthoDB" id="6424451at2759"/>
<dbReference type="Gene3D" id="3.20.80.10">
    <property type="entry name" value="Regulatory factor, effector binding domain"/>
    <property type="match status" value="1"/>
</dbReference>
<dbReference type="FunFam" id="3.20.80.10:FF:000002">
    <property type="entry name" value="Heme-binding protein 2"/>
    <property type="match status" value="1"/>
</dbReference>
<organism evidence="3 4">
    <name type="scientific">Spirodela intermedia</name>
    <name type="common">Intermediate duckweed</name>
    <dbReference type="NCBI Taxonomy" id="51605"/>
    <lineage>
        <taxon>Eukaryota</taxon>
        <taxon>Viridiplantae</taxon>
        <taxon>Streptophyta</taxon>
        <taxon>Embryophyta</taxon>
        <taxon>Tracheophyta</taxon>
        <taxon>Spermatophyta</taxon>
        <taxon>Magnoliopsida</taxon>
        <taxon>Liliopsida</taxon>
        <taxon>Araceae</taxon>
        <taxon>Lemnoideae</taxon>
        <taxon>Spirodela</taxon>
    </lineage>
</organism>
<keyword evidence="2" id="KW-0732">Signal</keyword>
<dbReference type="AlphaFoldDB" id="A0A7I8KGF6"/>
<dbReference type="PANTHER" id="PTHR11220">
    <property type="entry name" value="HEME-BINDING PROTEIN-RELATED"/>
    <property type="match status" value="1"/>
</dbReference>
<dbReference type="SUPFAM" id="SSF55136">
    <property type="entry name" value="Probable bacterial effector-binding domain"/>
    <property type="match status" value="1"/>
</dbReference>
<evidence type="ECO:0000256" key="2">
    <source>
        <dbReference type="SAM" id="SignalP"/>
    </source>
</evidence>
<feature type="signal peptide" evidence="2">
    <location>
        <begin position="1"/>
        <end position="28"/>
    </location>
</feature>
<sequence>MGFFSVRWTGFLLVMIACFSVSVRESAATGGFPKPPNCKILECPSYKVVFSGKDFEIRSYRNALWISSPPINSSSFEAATGKGFGPLFAYIEGKNDRREKVGMTAPVVVDISPFAGTFVVRFYLPRRYQKNPPRSKEVRPETWPGTRYAAVRRFGGFLKDEVIPPQASALRESLRGTRWEAAVISRPGGPTAYTVAGYDSPDERKNRINEVMFLF</sequence>
<keyword evidence="4" id="KW-1185">Reference proteome</keyword>
<dbReference type="EMBL" id="LR746268">
    <property type="protein sequence ID" value="CAA7396366.1"/>
    <property type="molecule type" value="Genomic_DNA"/>
</dbReference>
<proteinExistence type="inferred from homology"/>
<reference evidence="3" key="1">
    <citation type="submission" date="2020-02" db="EMBL/GenBank/DDBJ databases">
        <authorList>
            <person name="Scholz U."/>
            <person name="Mascher M."/>
            <person name="Fiebig A."/>
        </authorList>
    </citation>
    <scope>NUCLEOTIDE SEQUENCE</scope>
</reference>
<evidence type="ECO:0000256" key="1">
    <source>
        <dbReference type="ARBA" id="ARBA00009817"/>
    </source>
</evidence>
<dbReference type="PROSITE" id="PS51257">
    <property type="entry name" value="PROKAR_LIPOPROTEIN"/>
    <property type="match status" value="1"/>
</dbReference>
<accession>A0A7I8KGF6</accession>
<dbReference type="InterPro" id="IPR006917">
    <property type="entry name" value="SOUL_heme-bd"/>
</dbReference>
<dbReference type="Proteomes" id="UP000663760">
    <property type="component" value="Chromosome 5"/>
</dbReference>
<name>A0A7I8KGF6_SPIIN</name>
<protein>
    <submittedName>
        <fullName evidence="3">Uncharacterized protein</fullName>
    </submittedName>
</protein>
<comment type="similarity">
    <text evidence="1">Belongs to the HEBP family.</text>
</comment>
<dbReference type="InterPro" id="IPR011256">
    <property type="entry name" value="Reg_factor_effector_dom_sf"/>
</dbReference>
<gene>
    <name evidence="3" type="ORF">SI8410_05007029</name>
</gene>
<evidence type="ECO:0000313" key="3">
    <source>
        <dbReference type="EMBL" id="CAA7396366.1"/>
    </source>
</evidence>